<dbReference type="AlphaFoldDB" id="A0A5K7S7D1"/>
<sequence length="43" mass="5253">MTAVKRSDWDVTYNATYVWLPITWENGVPGIYWKDEWKLEDFK</sequence>
<reference evidence="1" key="1">
    <citation type="journal article" date="2020" name="Int. J. Syst. Evol. Microbiol.">
        <title>Aquipluma nitroreducens gen. nov. sp. nov., a novel facultatively anaerobic bacterium isolated from a freshwater lake.</title>
        <authorList>
            <person name="Watanabe M."/>
            <person name="Kojima H."/>
            <person name="Fukui M."/>
        </authorList>
    </citation>
    <scope>NUCLEOTIDE SEQUENCE</scope>
    <source>
        <strain evidence="1">MeG22</strain>
    </source>
</reference>
<keyword evidence="2" id="KW-1185">Reference proteome</keyword>
<dbReference type="Proteomes" id="UP001193389">
    <property type="component" value="Chromosome"/>
</dbReference>
<dbReference type="KEGG" id="anf:AQPE_1499"/>
<dbReference type="EMBL" id="AP018694">
    <property type="protein sequence ID" value="BBE17349.1"/>
    <property type="molecule type" value="Genomic_DNA"/>
</dbReference>
<evidence type="ECO:0000313" key="1">
    <source>
        <dbReference type="EMBL" id="BBE17349.1"/>
    </source>
</evidence>
<evidence type="ECO:0000313" key="2">
    <source>
        <dbReference type="Proteomes" id="UP001193389"/>
    </source>
</evidence>
<protein>
    <submittedName>
        <fullName evidence="1">Uncharacterized protein</fullName>
    </submittedName>
</protein>
<name>A0A5K7S7D1_9BACT</name>
<accession>A0A5K7S7D1</accession>
<organism evidence="1 2">
    <name type="scientific">Aquipluma nitroreducens</name>
    <dbReference type="NCBI Taxonomy" id="2010828"/>
    <lineage>
        <taxon>Bacteria</taxon>
        <taxon>Pseudomonadati</taxon>
        <taxon>Bacteroidota</taxon>
        <taxon>Bacteroidia</taxon>
        <taxon>Marinilabiliales</taxon>
        <taxon>Prolixibacteraceae</taxon>
        <taxon>Aquipluma</taxon>
    </lineage>
</organism>
<gene>
    <name evidence="1" type="ORF">AQPE_1499</name>
</gene>
<proteinExistence type="predicted"/>